<protein>
    <recommendedName>
        <fullName evidence="3">BTB domain-containing protein</fullName>
    </recommendedName>
</protein>
<dbReference type="PANTHER" id="PTHR14136">
    <property type="entry name" value="BTB_POZ DOMAIN-CONTAINING PROTEIN KCTD9"/>
    <property type="match status" value="1"/>
</dbReference>
<evidence type="ECO:0000313" key="1">
    <source>
        <dbReference type="EMBL" id="KAK4524083.1"/>
    </source>
</evidence>
<dbReference type="Gene3D" id="3.30.710.10">
    <property type="entry name" value="Potassium Channel Kv1.1, Chain A"/>
    <property type="match status" value="1"/>
</dbReference>
<dbReference type="InterPro" id="IPR001646">
    <property type="entry name" value="5peptide_repeat"/>
</dbReference>
<sequence length="284" mass="31861">MIANRQVVLVVSGQEFWTTNTVLESTNWLLNPKTAENVVRSEFSTSADESSATSPLRVSLYQLGLDLDPDLFRICLNFVRYHSLVCSETQNLEGVLLTAKQLKLYDLVQVIERKKEEEKKSAEDLRRRQLVNIFNFAGWLHAETLKEVNYNCHPVQAAEVDFSGLDLSFVQAPGEAFIGVRSNFRKANFSNCRLYGANFRGADLSHACLRNADLRKADFRDAILVGADLCGCQVEHANFIGCTFDGAKMERLVGVGRSTLDAAMHSKLNEKSAAAQKKWYSPWT</sequence>
<dbReference type="AlphaFoldDB" id="A0AAV9I9U5"/>
<gene>
    <name evidence="1" type="ORF">GAYE_SCF01G1982</name>
</gene>
<dbReference type="Gene3D" id="2.160.20.80">
    <property type="entry name" value="E3 ubiquitin-protein ligase SopA"/>
    <property type="match status" value="1"/>
</dbReference>
<organism evidence="1 2">
    <name type="scientific">Galdieria yellowstonensis</name>
    <dbReference type="NCBI Taxonomy" id="3028027"/>
    <lineage>
        <taxon>Eukaryota</taxon>
        <taxon>Rhodophyta</taxon>
        <taxon>Bangiophyceae</taxon>
        <taxon>Galdieriales</taxon>
        <taxon>Galdieriaceae</taxon>
        <taxon>Galdieria</taxon>
    </lineage>
</organism>
<dbReference type="Proteomes" id="UP001300502">
    <property type="component" value="Unassembled WGS sequence"/>
</dbReference>
<keyword evidence="2" id="KW-1185">Reference proteome</keyword>
<evidence type="ECO:0000313" key="2">
    <source>
        <dbReference type="Proteomes" id="UP001300502"/>
    </source>
</evidence>
<name>A0AAV9I9U5_9RHOD</name>
<evidence type="ECO:0008006" key="3">
    <source>
        <dbReference type="Google" id="ProtNLM"/>
    </source>
</evidence>
<dbReference type="PANTHER" id="PTHR14136:SF17">
    <property type="entry name" value="BTB_POZ DOMAIN-CONTAINING PROTEIN KCTD9"/>
    <property type="match status" value="1"/>
</dbReference>
<dbReference type="EMBL" id="JANCYU010000021">
    <property type="protein sequence ID" value="KAK4524083.1"/>
    <property type="molecule type" value="Genomic_DNA"/>
</dbReference>
<dbReference type="SUPFAM" id="SSF141571">
    <property type="entry name" value="Pentapeptide repeat-like"/>
    <property type="match status" value="1"/>
</dbReference>
<dbReference type="SUPFAM" id="SSF54695">
    <property type="entry name" value="POZ domain"/>
    <property type="match status" value="1"/>
</dbReference>
<dbReference type="Pfam" id="PF00805">
    <property type="entry name" value="Pentapeptide"/>
    <property type="match status" value="2"/>
</dbReference>
<proteinExistence type="predicted"/>
<dbReference type="InterPro" id="IPR051082">
    <property type="entry name" value="Pentapeptide-BTB/POZ_domain"/>
</dbReference>
<comment type="caution">
    <text evidence="1">The sequence shown here is derived from an EMBL/GenBank/DDBJ whole genome shotgun (WGS) entry which is preliminary data.</text>
</comment>
<accession>A0AAV9I9U5</accession>
<dbReference type="InterPro" id="IPR011333">
    <property type="entry name" value="SKP1/BTB/POZ_sf"/>
</dbReference>
<reference evidence="1 2" key="1">
    <citation type="submission" date="2022-07" db="EMBL/GenBank/DDBJ databases">
        <title>Genome-wide signatures of adaptation to extreme environments.</title>
        <authorList>
            <person name="Cho C.H."/>
            <person name="Yoon H.S."/>
        </authorList>
    </citation>
    <scope>NUCLEOTIDE SEQUENCE [LARGE SCALE GENOMIC DNA]</scope>
    <source>
        <strain evidence="1 2">108.79 E11</strain>
    </source>
</reference>